<sequence length="687" mass="77789">MTRMLITNIPKWLSSWLSYLIGDPTEDFERRDLRFGTKFPDKLQVLKVYFYFRNVMKKGPRESASSCIRKLVEVWSKEAPNVALREHRKCVLSLEKLVDELKNLEKSKNRQTKTQASNETSFVQGLTTTYDIAKSQPTVLIDKKSKPAHECFPNYSSDSSSSSNISCCAGSTSSDSGDEPCPPPIKKRAILTTSLAAALDRALISDRKATAVIQSSVSPIESSLGVNMTLSRSSIRRLRVTSREGIAANVKKNFKPTVGLTVHWDGKKVRDYHGDELLDRLPILVSGHGVSKLLSAPALKHGTGLAQATAVHSNLLEWNVAEKTVAMCTDTEAANTGKFMGAVKQLETLLDRELLYFACRHHVFEIPLEAVVTKSLGTFSSPEVPLFKQFKNDWKNFDKTRYVVGTADSSVRRSLSDKDRTVQFLLNQLQEFQPRDDYRELAELLLLFAGEVPEDGAKFRRPGSISRTRWMMYAIYALKIFLFRTQFTLTPEQKKGIEQICLYAFNVHAVHWFTAPAATMAPRMDLLFIRKLETIVQARSKLSDVAGVALLKFQNHMWYLSEHMVSLSFFDPEVTVAEKREMVVALRNASSKENVRRRLPKSVTKQSTLANFVSHKSLFFFDQYGINRSFLEKDPSTWEEDEDFMRGMETSKHILVVNDIAERGVKLVTSYINTLTKSEEGFQNLLQ</sequence>
<feature type="compositionally biased region" description="Low complexity" evidence="1">
    <location>
        <begin position="156"/>
        <end position="174"/>
    </location>
</feature>
<feature type="region of interest" description="Disordered" evidence="1">
    <location>
        <begin position="154"/>
        <end position="181"/>
    </location>
</feature>
<feature type="non-terminal residue" evidence="2">
    <location>
        <position position="1"/>
    </location>
</feature>
<gene>
    <name evidence="2" type="ORF">KUF71_010962</name>
</gene>
<dbReference type="Proteomes" id="UP001219518">
    <property type="component" value="Unassembled WGS sequence"/>
</dbReference>
<dbReference type="PANTHER" id="PTHR46113:SF1">
    <property type="entry name" value="PEPTIDASE M17 LEUCYL AMINOPEPTIDASE N-TERMINAL DOMAIN-CONTAINING PROTEIN"/>
    <property type="match status" value="1"/>
</dbReference>
<comment type="caution">
    <text evidence="2">The sequence shown here is derived from an EMBL/GenBank/DDBJ whole genome shotgun (WGS) entry which is preliminary data.</text>
</comment>
<evidence type="ECO:0000313" key="3">
    <source>
        <dbReference type="Proteomes" id="UP001219518"/>
    </source>
</evidence>
<evidence type="ECO:0000313" key="2">
    <source>
        <dbReference type="EMBL" id="KAK3921786.1"/>
    </source>
</evidence>
<reference evidence="2" key="2">
    <citation type="journal article" date="2023" name="BMC Genomics">
        <title>Pest status, molecular evolution, and epigenetic factors derived from the genome assembly of Frankliniella fusca, a thysanopteran phytovirus vector.</title>
        <authorList>
            <person name="Catto M.A."/>
            <person name="Labadie P.E."/>
            <person name="Jacobson A.L."/>
            <person name="Kennedy G.G."/>
            <person name="Srinivasan R."/>
            <person name="Hunt B.G."/>
        </authorList>
    </citation>
    <scope>NUCLEOTIDE SEQUENCE</scope>
    <source>
        <strain evidence="2">PL_HMW_Pooled</strain>
    </source>
</reference>
<dbReference type="EMBL" id="JAHWGI010001053">
    <property type="protein sequence ID" value="KAK3921786.1"/>
    <property type="molecule type" value="Genomic_DNA"/>
</dbReference>
<proteinExistence type="predicted"/>
<name>A0AAE1LIS6_9NEOP</name>
<keyword evidence="3" id="KW-1185">Reference proteome</keyword>
<reference evidence="2" key="1">
    <citation type="submission" date="2021-07" db="EMBL/GenBank/DDBJ databases">
        <authorList>
            <person name="Catto M.A."/>
            <person name="Jacobson A."/>
            <person name="Kennedy G."/>
            <person name="Labadie P."/>
            <person name="Hunt B.G."/>
            <person name="Srinivasan R."/>
        </authorList>
    </citation>
    <scope>NUCLEOTIDE SEQUENCE</scope>
    <source>
        <strain evidence="2">PL_HMW_Pooled</strain>
        <tissue evidence="2">Head</tissue>
    </source>
</reference>
<organism evidence="2 3">
    <name type="scientific">Frankliniella fusca</name>
    <dbReference type="NCBI Taxonomy" id="407009"/>
    <lineage>
        <taxon>Eukaryota</taxon>
        <taxon>Metazoa</taxon>
        <taxon>Ecdysozoa</taxon>
        <taxon>Arthropoda</taxon>
        <taxon>Hexapoda</taxon>
        <taxon>Insecta</taxon>
        <taxon>Pterygota</taxon>
        <taxon>Neoptera</taxon>
        <taxon>Paraneoptera</taxon>
        <taxon>Thysanoptera</taxon>
        <taxon>Terebrantia</taxon>
        <taxon>Thripoidea</taxon>
        <taxon>Thripidae</taxon>
        <taxon>Frankliniella</taxon>
    </lineage>
</organism>
<evidence type="ECO:0000256" key="1">
    <source>
        <dbReference type="SAM" id="MobiDB-lite"/>
    </source>
</evidence>
<protein>
    <submittedName>
        <fullName evidence="2">Lazarillo protein</fullName>
    </submittedName>
</protein>
<dbReference type="PANTHER" id="PTHR46113">
    <property type="entry name" value="SNAC DOMAIN-CONTAINING PROTEIN"/>
    <property type="match status" value="1"/>
</dbReference>
<dbReference type="AlphaFoldDB" id="A0AAE1LIS6"/>
<accession>A0AAE1LIS6</accession>